<dbReference type="RefSeq" id="WP_133611128.1">
    <property type="nucleotide sequence ID" value="NZ_SNXW01000012.1"/>
</dbReference>
<name>A0A4R6R1T6_9BURK</name>
<evidence type="ECO:0000313" key="3">
    <source>
        <dbReference type="EMBL" id="TDP79594.1"/>
    </source>
</evidence>
<sequence>MSRINLSTAIVAAVLAITTAPAFASNGFTPANNDSGGEYHAMPGGKTRAEVIAELEAARRDGTLARMSRNQSYELGYDMPTRSVGTKRAKEASNGNISGSGELVFEGPAAGARTRAEVIEELRRAREDGSLRRMNTNRGY</sequence>
<organism evidence="3 4">
    <name type="scientific">Aquabacterium commune</name>
    <dbReference type="NCBI Taxonomy" id="70586"/>
    <lineage>
        <taxon>Bacteria</taxon>
        <taxon>Pseudomonadati</taxon>
        <taxon>Pseudomonadota</taxon>
        <taxon>Betaproteobacteria</taxon>
        <taxon>Burkholderiales</taxon>
        <taxon>Aquabacterium</taxon>
    </lineage>
</organism>
<accession>A0A4R6R1T6</accession>
<proteinExistence type="predicted"/>
<dbReference type="Pfam" id="PF13663">
    <property type="entry name" value="DUF4148"/>
    <property type="match status" value="1"/>
</dbReference>
<keyword evidence="4" id="KW-1185">Reference proteome</keyword>
<gene>
    <name evidence="3" type="ORF">EV672_11283</name>
</gene>
<feature type="signal peptide" evidence="2">
    <location>
        <begin position="1"/>
        <end position="24"/>
    </location>
</feature>
<evidence type="ECO:0000256" key="2">
    <source>
        <dbReference type="SAM" id="SignalP"/>
    </source>
</evidence>
<dbReference type="OrthoDB" id="8720341at2"/>
<evidence type="ECO:0000256" key="1">
    <source>
        <dbReference type="SAM" id="MobiDB-lite"/>
    </source>
</evidence>
<feature type="region of interest" description="Disordered" evidence="1">
    <location>
        <begin position="84"/>
        <end position="110"/>
    </location>
</feature>
<dbReference type="Proteomes" id="UP000294593">
    <property type="component" value="Unassembled WGS sequence"/>
</dbReference>
<reference evidence="3 4" key="1">
    <citation type="submission" date="2019-03" db="EMBL/GenBank/DDBJ databases">
        <title>Genomic Encyclopedia of Type Strains, Phase IV (KMG-IV): sequencing the most valuable type-strain genomes for metagenomic binning, comparative biology and taxonomic classification.</title>
        <authorList>
            <person name="Goeker M."/>
        </authorList>
    </citation>
    <scope>NUCLEOTIDE SEQUENCE [LARGE SCALE GENOMIC DNA]</scope>
    <source>
        <strain evidence="3 4">DSM 11901</strain>
    </source>
</reference>
<evidence type="ECO:0000313" key="4">
    <source>
        <dbReference type="Proteomes" id="UP000294593"/>
    </source>
</evidence>
<protein>
    <submittedName>
        <fullName evidence="3">Uncharacterized protein DUF4148</fullName>
    </submittedName>
</protein>
<feature type="chain" id="PRO_5020256540" evidence="2">
    <location>
        <begin position="25"/>
        <end position="140"/>
    </location>
</feature>
<dbReference type="EMBL" id="SNXW01000012">
    <property type="protein sequence ID" value="TDP79594.1"/>
    <property type="molecule type" value="Genomic_DNA"/>
</dbReference>
<comment type="caution">
    <text evidence="3">The sequence shown here is derived from an EMBL/GenBank/DDBJ whole genome shotgun (WGS) entry which is preliminary data.</text>
</comment>
<keyword evidence="2" id="KW-0732">Signal</keyword>
<dbReference type="AlphaFoldDB" id="A0A4R6R1T6"/>
<dbReference type="InterPro" id="IPR025421">
    <property type="entry name" value="DUF4148"/>
</dbReference>